<dbReference type="EMBL" id="LOED01000015">
    <property type="protein sequence ID" value="KXG76925.1"/>
    <property type="molecule type" value="Genomic_DNA"/>
</dbReference>
<protein>
    <submittedName>
        <fullName evidence="2">Putative ribosomal protein YlxQ</fullName>
    </submittedName>
</protein>
<dbReference type="AlphaFoldDB" id="A0A140L8Q0"/>
<accession>A0A140L8Q0</accession>
<dbReference type="STRING" id="520764.AN618_14080"/>
<sequence>MRPFDIPPLLGIARKAGKVIAGQEAVERAVLSKKVCLVIISEDASFNTKDKFISICKSRGINCIIYGTSDVLGKSIGKEARKIIGITDKNFSKEILRRLGATKTTEVGNIVES</sequence>
<dbReference type="InterPro" id="IPR029064">
    <property type="entry name" value="Ribosomal_eL30-like_sf"/>
</dbReference>
<dbReference type="Proteomes" id="UP000070427">
    <property type="component" value="Unassembled WGS sequence"/>
</dbReference>
<dbReference type="RefSeq" id="WP_222926384.1">
    <property type="nucleotide sequence ID" value="NZ_LOED01000015.1"/>
</dbReference>
<dbReference type="Gene3D" id="3.30.1330.30">
    <property type="match status" value="1"/>
</dbReference>
<evidence type="ECO:0000313" key="2">
    <source>
        <dbReference type="EMBL" id="KXG76925.1"/>
    </source>
</evidence>
<keyword evidence="3" id="KW-1185">Reference proteome</keyword>
<reference evidence="2 3" key="1">
    <citation type="submission" date="2015-12" db="EMBL/GenBank/DDBJ databases">
        <title>Draft genome sequnece of Fervidicola ferrireducens strain Y170.</title>
        <authorList>
            <person name="Patel B.K."/>
        </authorList>
    </citation>
    <scope>NUCLEOTIDE SEQUENCE [LARGE SCALE GENOMIC DNA]</scope>
    <source>
        <strain evidence="2 3">Y170</strain>
    </source>
</reference>
<dbReference type="FunCoup" id="A0A140L8Q0">
    <property type="interactions" value="44"/>
</dbReference>
<dbReference type="InterPro" id="IPR004038">
    <property type="entry name" value="Ribosomal_eL8/eL30/eS12/Gad45"/>
</dbReference>
<comment type="caution">
    <text evidence="2">The sequence shown here is derived from an EMBL/GenBank/DDBJ whole genome shotgun (WGS) entry which is preliminary data.</text>
</comment>
<dbReference type="InParanoid" id="A0A140L8Q0"/>
<keyword evidence="2" id="KW-0687">Ribonucleoprotein</keyword>
<feature type="domain" description="Ribosomal protein eL8/eL30/eS12/Gadd45" evidence="1">
    <location>
        <begin position="9"/>
        <end position="94"/>
    </location>
</feature>
<gene>
    <name evidence="2" type="primary">rplGA</name>
    <name evidence="2" type="ORF">AN618_14080</name>
</gene>
<proteinExistence type="predicted"/>
<dbReference type="GO" id="GO:0005840">
    <property type="term" value="C:ribosome"/>
    <property type="evidence" value="ECO:0007669"/>
    <property type="project" value="UniProtKB-KW"/>
</dbReference>
<organism evidence="2 3">
    <name type="scientific">Fervidicola ferrireducens</name>
    <dbReference type="NCBI Taxonomy" id="520764"/>
    <lineage>
        <taxon>Bacteria</taxon>
        <taxon>Bacillati</taxon>
        <taxon>Bacillota</taxon>
        <taxon>Clostridia</taxon>
        <taxon>Thermosediminibacterales</taxon>
        <taxon>Thermosediminibacteraceae</taxon>
        <taxon>Fervidicola</taxon>
    </lineage>
</organism>
<dbReference type="Pfam" id="PF01248">
    <property type="entry name" value="Ribosomal_L7Ae"/>
    <property type="match status" value="1"/>
</dbReference>
<evidence type="ECO:0000259" key="1">
    <source>
        <dbReference type="Pfam" id="PF01248"/>
    </source>
</evidence>
<keyword evidence="2" id="KW-0689">Ribosomal protein</keyword>
<dbReference type="SUPFAM" id="SSF55315">
    <property type="entry name" value="L30e-like"/>
    <property type="match status" value="1"/>
</dbReference>
<name>A0A140L8Q0_9FIRM</name>
<evidence type="ECO:0000313" key="3">
    <source>
        <dbReference type="Proteomes" id="UP000070427"/>
    </source>
</evidence>